<dbReference type="InterPro" id="IPR025121">
    <property type="entry name" value="GTPase_HflX_N"/>
</dbReference>
<evidence type="ECO:0000256" key="4">
    <source>
        <dbReference type="ARBA" id="ARBA00023134"/>
    </source>
</evidence>
<evidence type="ECO:0000313" key="6">
    <source>
        <dbReference type="EMBL" id="KAK4036414.1"/>
    </source>
</evidence>
<dbReference type="InterPro" id="IPR032305">
    <property type="entry name" value="GTP-bd_M"/>
</dbReference>
<dbReference type="InterPro" id="IPR016496">
    <property type="entry name" value="GTPase_HflX"/>
</dbReference>
<gene>
    <name evidence="6" type="ORF">OUZ56_028472</name>
</gene>
<dbReference type="InterPro" id="IPR006073">
    <property type="entry name" value="GTP-bd"/>
</dbReference>
<evidence type="ECO:0000256" key="3">
    <source>
        <dbReference type="ARBA" id="ARBA00022842"/>
    </source>
</evidence>
<dbReference type="CDD" id="cd01878">
    <property type="entry name" value="HflX"/>
    <property type="match status" value="1"/>
</dbReference>
<keyword evidence="3" id="KW-0460">Magnesium</keyword>
<dbReference type="Pfam" id="PF16360">
    <property type="entry name" value="GTP-bdg_M"/>
    <property type="match status" value="1"/>
</dbReference>
<evidence type="ECO:0000256" key="2">
    <source>
        <dbReference type="ARBA" id="ARBA00022741"/>
    </source>
</evidence>
<keyword evidence="1" id="KW-0479">Metal-binding</keyword>
<protein>
    <recommendedName>
        <fullName evidence="5">Hflx-type G domain-containing protein</fullName>
    </recommendedName>
</protein>
<dbReference type="SUPFAM" id="SSF52540">
    <property type="entry name" value="P-loop containing nucleoside triphosphate hydrolases"/>
    <property type="match status" value="1"/>
</dbReference>
<reference evidence="6 7" key="1">
    <citation type="journal article" date="2023" name="Nucleic Acids Res.">
        <title>The hologenome of Daphnia magna reveals possible DNA methylation and microbiome-mediated evolution of the host genome.</title>
        <authorList>
            <person name="Chaturvedi A."/>
            <person name="Li X."/>
            <person name="Dhandapani V."/>
            <person name="Marshall H."/>
            <person name="Kissane S."/>
            <person name="Cuenca-Cambronero M."/>
            <person name="Asole G."/>
            <person name="Calvet F."/>
            <person name="Ruiz-Romero M."/>
            <person name="Marangio P."/>
            <person name="Guigo R."/>
            <person name="Rago D."/>
            <person name="Mirbahai L."/>
            <person name="Eastwood N."/>
            <person name="Colbourne J.K."/>
            <person name="Zhou J."/>
            <person name="Mallon E."/>
            <person name="Orsini L."/>
        </authorList>
    </citation>
    <scope>NUCLEOTIDE SEQUENCE [LARGE SCALE GENOMIC DNA]</scope>
    <source>
        <strain evidence="6">LRV0_1</strain>
    </source>
</reference>
<keyword evidence="2" id="KW-0547">Nucleotide-binding</keyword>
<dbReference type="Pfam" id="PF15110">
    <property type="entry name" value="TMEM141"/>
    <property type="match status" value="1"/>
</dbReference>
<dbReference type="Gene3D" id="3.40.50.11060">
    <property type="entry name" value="GTPase HflX, N-terminal domain"/>
    <property type="match status" value="1"/>
</dbReference>
<evidence type="ECO:0000256" key="1">
    <source>
        <dbReference type="ARBA" id="ARBA00022723"/>
    </source>
</evidence>
<sequence length="563" mass="63595">MNNVSELKSRYNQIYPAFGSYTECMSRALFTGLSSSILGFSTAFCVQHLLKNKLPYPIINLIRCGSVIIRMTTCSSNQNLSALLKSPRHASLCVRSLTGDRKSEDDYFKLELCSEENNQDNHDYKDLVHRMHLFPGIRNQVVIVQPFVKWGPKKNELTTPDLMLEEAKALIDSLPNWKCIDTLKVPVESLEKKNVFGSGQFESLQKKIVKNPNISAVFVNVNLLRGIQRKELTTAFRVPIYDRYSIVLQIFKERAKTREAKLQVAFAEIPYLRSCLVGLQKGSKGDGRGSATIVGDGESYYDSKLHLLERRELKIKKELEKMHKKRALLKYERKKREFPVVAIVGYTNSGKTTLIKSLTGDSNMQPQDGLFATLDVTVHAFKLPCNLTVLLVDTVGFISNIPLNLIAAFKATLNDAMDADMIIHLQDASHPDKENQIAAVNDTLKQLNIDSAKPIFQVENKIDKIRPENVSASCLQISAQYGTGLEEMIELIQTKLLEVTNHKLLRLMVPSGSSEYSWLHKEATVVDYSHTENPQYLILDVLITPTVFGKLRSNYPDIRILNK</sequence>
<dbReference type="InterPro" id="IPR030394">
    <property type="entry name" value="G_HFLX_dom"/>
</dbReference>
<dbReference type="NCBIfam" id="TIGR03156">
    <property type="entry name" value="GTP_HflX"/>
    <property type="match status" value="1"/>
</dbReference>
<keyword evidence="7" id="KW-1185">Reference proteome</keyword>
<dbReference type="Proteomes" id="UP001234178">
    <property type="component" value="Unassembled WGS sequence"/>
</dbReference>
<comment type="caution">
    <text evidence="6">The sequence shown here is derived from an EMBL/GenBank/DDBJ whole genome shotgun (WGS) entry which is preliminary data.</text>
</comment>
<dbReference type="Pfam" id="PF01926">
    <property type="entry name" value="MMR_HSR1"/>
    <property type="match status" value="1"/>
</dbReference>
<dbReference type="EMBL" id="JAOYFB010000040">
    <property type="protein sequence ID" value="KAK4036414.1"/>
    <property type="molecule type" value="Genomic_DNA"/>
</dbReference>
<dbReference type="Gene3D" id="3.40.50.300">
    <property type="entry name" value="P-loop containing nucleotide triphosphate hydrolases"/>
    <property type="match status" value="1"/>
</dbReference>
<dbReference type="InterPro" id="IPR026788">
    <property type="entry name" value="Tmem141"/>
</dbReference>
<dbReference type="Gene3D" id="1.10.3350.20">
    <property type="entry name" value="Tmem141 protein family"/>
    <property type="match status" value="1"/>
</dbReference>
<organism evidence="6 7">
    <name type="scientific">Daphnia magna</name>
    <dbReference type="NCBI Taxonomy" id="35525"/>
    <lineage>
        <taxon>Eukaryota</taxon>
        <taxon>Metazoa</taxon>
        <taxon>Ecdysozoa</taxon>
        <taxon>Arthropoda</taxon>
        <taxon>Crustacea</taxon>
        <taxon>Branchiopoda</taxon>
        <taxon>Diplostraca</taxon>
        <taxon>Cladocera</taxon>
        <taxon>Anomopoda</taxon>
        <taxon>Daphniidae</taxon>
        <taxon>Daphnia</taxon>
    </lineage>
</organism>
<accession>A0ABR0B3Z0</accession>
<dbReference type="InterPro" id="IPR027417">
    <property type="entry name" value="P-loop_NTPase"/>
</dbReference>
<proteinExistence type="predicted"/>
<keyword evidence="4" id="KW-0342">GTP-binding</keyword>
<name>A0ABR0B3Z0_9CRUS</name>
<evidence type="ECO:0000259" key="5">
    <source>
        <dbReference type="PROSITE" id="PS51705"/>
    </source>
</evidence>
<dbReference type="InterPro" id="IPR038259">
    <property type="entry name" value="Tmem141_sf"/>
</dbReference>
<dbReference type="PROSITE" id="PS51705">
    <property type="entry name" value="G_HFLX"/>
    <property type="match status" value="1"/>
</dbReference>
<dbReference type="Pfam" id="PF13167">
    <property type="entry name" value="GTP-bdg_N"/>
    <property type="match status" value="1"/>
</dbReference>
<dbReference type="InterPro" id="IPR042108">
    <property type="entry name" value="GTPase_HflX_N_sf"/>
</dbReference>
<dbReference type="PANTHER" id="PTHR10229">
    <property type="entry name" value="GTP-BINDING PROTEIN HFLX"/>
    <property type="match status" value="1"/>
</dbReference>
<feature type="domain" description="Hflx-type G" evidence="5">
    <location>
        <begin position="339"/>
        <end position="500"/>
    </location>
</feature>
<dbReference type="PANTHER" id="PTHR10229:SF0">
    <property type="entry name" value="GTP-BINDING PROTEIN 6-RELATED"/>
    <property type="match status" value="1"/>
</dbReference>
<evidence type="ECO:0000313" key="7">
    <source>
        <dbReference type="Proteomes" id="UP001234178"/>
    </source>
</evidence>